<name>A0A9N8DV10_9STRA</name>
<organism evidence="2 3">
    <name type="scientific">Seminavis robusta</name>
    <dbReference type="NCBI Taxonomy" id="568900"/>
    <lineage>
        <taxon>Eukaryota</taxon>
        <taxon>Sar</taxon>
        <taxon>Stramenopiles</taxon>
        <taxon>Ochrophyta</taxon>
        <taxon>Bacillariophyta</taxon>
        <taxon>Bacillariophyceae</taxon>
        <taxon>Bacillariophycidae</taxon>
        <taxon>Naviculales</taxon>
        <taxon>Naviculaceae</taxon>
        <taxon>Seminavis</taxon>
    </lineage>
</organism>
<gene>
    <name evidence="2" type="ORF">SEMRO_363_G126960.1</name>
</gene>
<dbReference type="EMBL" id="CAICTM010000362">
    <property type="protein sequence ID" value="CAB9508845.1"/>
    <property type="molecule type" value="Genomic_DNA"/>
</dbReference>
<reference evidence="2" key="1">
    <citation type="submission" date="2020-06" db="EMBL/GenBank/DDBJ databases">
        <authorList>
            <consortium name="Plant Systems Biology data submission"/>
        </authorList>
    </citation>
    <scope>NUCLEOTIDE SEQUENCE</scope>
    <source>
        <strain evidence="2">D6</strain>
    </source>
</reference>
<evidence type="ECO:0000256" key="1">
    <source>
        <dbReference type="SAM" id="MobiDB-lite"/>
    </source>
</evidence>
<evidence type="ECO:0000313" key="3">
    <source>
        <dbReference type="Proteomes" id="UP001153069"/>
    </source>
</evidence>
<feature type="compositionally biased region" description="Acidic residues" evidence="1">
    <location>
        <begin position="88"/>
        <end position="97"/>
    </location>
</feature>
<evidence type="ECO:0000313" key="2">
    <source>
        <dbReference type="EMBL" id="CAB9508845.1"/>
    </source>
</evidence>
<protein>
    <submittedName>
        <fullName evidence="2">Uncharacterized protein</fullName>
    </submittedName>
</protein>
<keyword evidence="3" id="KW-1185">Reference proteome</keyword>
<sequence length="230" mass="24980">MQPDRNSVMEPDRNESSAFLQSEVGAGATCFTDTVKSSVMEPDRNESSAFLHDDKCFFTHLDGVDTSDSDADCPGFGGAFNTVVAESNTDEEIDQSDGDLAHDKDEGVYQPDGNSGHRQGRTCQDSHRLFGQADNASVNQNESDTITSKISAALLAGNTTKVRSLFYVSLKKFTDLAGHWAKEAGQLLQLPMESKKTLLRHLGSSCRWKGVDEMNNHIFGELLANAAVPS</sequence>
<dbReference type="Proteomes" id="UP001153069">
    <property type="component" value="Unassembled WGS sequence"/>
</dbReference>
<comment type="caution">
    <text evidence="2">The sequence shown here is derived from an EMBL/GenBank/DDBJ whole genome shotgun (WGS) entry which is preliminary data.</text>
</comment>
<proteinExistence type="predicted"/>
<feature type="region of interest" description="Disordered" evidence="1">
    <location>
        <begin position="88"/>
        <end position="120"/>
    </location>
</feature>
<feature type="region of interest" description="Disordered" evidence="1">
    <location>
        <begin position="1"/>
        <end position="21"/>
    </location>
</feature>
<accession>A0A9N8DV10</accession>
<dbReference type="AlphaFoldDB" id="A0A9N8DV10"/>